<accession>A0A7V8JQ07</accession>
<organism evidence="2 3">
    <name type="scientific">Paracidovorax wautersii</name>
    <dbReference type="NCBI Taxonomy" id="1177982"/>
    <lineage>
        <taxon>Bacteria</taxon>
        <taxon>Pseudomonadati</taxon>
        <taxon>Pseudomonadota</taxon>
        <taxon>Betaproteobacteria</taxon>
        <taxon>Burkholderiales</taxon>
        <taxon>Comamonadaceae</taxon>
        <taxon>Paracidovorax</taxon>
    </lineage>
</organism>
<dbReference type="EMBL" id="WNDQ01000027">
    <property type="protein sequence ID" value="KAF1020998.1"/>
    <property type="molecule type" value="Genomic_DNA"/>
</dbReference>
<evidence type="ECO:0000256" key="1">
    <source>
        <dbReference type="SAM" id="Coils"/>
    </source>
</evidence>
<dbReference type="Proteomes" id="UP000461670">
    <property type="component" value="Unassembled WGS sequence"/>
</dbReference>
<gene>
    <name evidence="2" type="ORF">GAK30_02154</name>
</gene>
<proteinExistence type="predicted"/>
<dbReference type="AlphaFoldDB" id="A0A7V8JQ07"/>
<evidence type="ECO:0008006" key="4">
    <source>
        <dbReference type="Google" id="ProtNLM"/>
    </source>
</evidence>
<evidence type="ECO:0000313" key="3">
    <source>
        <dbReference type="Proteomes" id="UP000461670"/>
    </source>
</evidence>
<keyword evidence="1" id="KW-0175">Coiled coil</keyword>
<reference evidence="3" key="1">
    <citation type="journal article" date="2020" name="MBio">
        <title>Horizontal gene transfer to a defensive symbiont with a reduced genome amongst a multipartite beetle microbiome.</title>
        <authorList>
            <person name="Waterworth S.C."/>
            <person name="Florez L.V."/>
            <person name="Rees E.R."/>
            <person name="Hertweck C."/>
            <person name="Kaltenpoth M."/>
            <person name="Kwan J.C."/>
        </authorList>
    </citation>
    <scope>NUCLEOTIDE SEQUENCE [LARGE SCALE GENOMIC DNA]</scope>
</reference>
<protein>
    <recommendedName>
        <fullName evidence="4">ABC transporter Uup C-terminal domain-containing protein</fullName>
    </recommendedName>
</protein>
<evidence type="ECO:0000313" key="2">
    <source>
        <dbReference type="EMBL" id="KAF1020998.1"/>
    </source>
</evidence>
<feature type="coiled-coil region" evidence="1">
    <location>
        <begin position="31"/>
        <end position="65"/>
    </location>
</feature>
<comment type="caution">
    <text evidence="2">The sequence shown here is derived from an EMBL/GenBank/DDBJ whole genome shotgun (WGS) entry which is preliminary data.</text>
</comment>
<name>A0A7V8JQ07_9BURK</name>
<sequence>METNEKRTADLAREREALETLLATPMAPSELADKGRRLKAIHEEVAQLEDRWLQLQEEIEHLSVT</sequence>